<feature type="domain" description="AMP-dependent synthetase/ligase" evidence="2">
    <location>
        <begin position="75"/>
        <end position="459"/>
    </location>
</feature>
<dbReference type="PANTHER" id="PTHR43347:SF3">
    <property type="entry name" value="ACYL-COA SYNTHETASE SHORT-CHAIN FAMILY MEMBER 3, MITOCHONDRIAL"/>
    <property type="match status" value="1"/>
</dbReference>
<proteinExistence type="inferred from homology"/>
<feature type="domain" description="AMP-binding enzyme C-terminal" evidence="3">
    <location>
        <begin position="524"/>
        <end position="602"/>
    </location>
</feature>
<name>A0A9X0WJB8_9GAMM</name>
<evidence type="ECO:0000259" key="4">
    <source>
        <dbReference type="Pfam" id="PF16177"/>
    </source>
</evidence>
<evidence type="ECO:0000256" key="1">
    <source>
        <dbReference type="ARBA" id="ARBA00006432"/>
    </source>
</evidence>
<feature type="domain" description="Acetyl-coenzyme A synthetase N-terminal" evidence="4">
    <location>
        <begin position="17"/>
        <end position="71"/>
    </location>
</feature>
<accession>A0A9X0WJB8</accession>
<dbReference type="EMBL" id="NRSD01000013">
    <property type="protein sequence ID" value="MBK1645555.1"/>
    <property type="molecule type" value="Genomic_DNA"/>
</dbReference>
<dbReference type="InterPro" id="IPR045851">
    <property type="entry name" value="AMP-bd_C_sf"/>
</dbReference>
<dbReference type="GO" id="GO:0050218">
    <property type="term" value="F:propionate-CoA ligase activity"/>
    <property type="evidence" value="ECO:0007669"/>
    <property type="project" value="UniProtKB-EC"/>
</dbReference>
<gene>
    <name evidence="5" type="primary">prpE</name>
    <name evidence="5" type="synonym">yahU</name>
    <name evidence="5" type="ORF">CKO25_13060</name>
</gene>
<dbReference type="Pfam" id="PF16177">
    <property type="entry name" value="ACAS_N"/>
    <property type="match status" value="1"/>
</dbReference>
<dbReference type="RefSeq" id="WP_200388410.1">
    <property type="nucleotide sequence ID" value="NZ_NRSD01000013.1"/>
</dbReference>
<dbReference type="Pfam" id="PF00501">
    <property type="entry name" value="AMP-binding"/>
    <property type="match status" value="1"/>
</dbReference>
<comment type="caution">
    <text evidence="5">The sequence shown here is derived from an EMBL/GenBank/DDBJ whole genome shotgun (WGS) entry which is preliminary data.</text>
</comment>
<keyword evidence="5" id="KW-0436">Ligase</keyword>
<keyword evidence="6" id="KW-1185">Reference proteome</keyword>
<dbReference type="InterPro" id="IPR042099">
    <property type="entry name" value="ANL_N_sf"/>
</dbReference>
<dbReference type="GO" id="GO:0070013">
    <property type="term" value="C:intracellular organelle lumen"/>
    <property type="evidence" value="ECO:0007669"/>
    <property type="project" value="UniProtKB-ARBA"/>
</dbReference>
<dbReference type="NCBIfam" id="NF001208">
    <property type="entry name" value="PRK00174.1"/>
    <property type="match status" value="1"/>
</dbReference>
<dbReference type="Proteomes" id="UP001138802">
    <property type="component" value="Unassembled WGS sequence"/>
</dbReference>
<comment type="similarity">
    <text evidence="1">Belongs to the ATP-dependent AMP-binding enzyme family.</text>
</comment>
<dbReference type="Gene3D" id="3.30.300.30">
    <property type="match status" value="1"/>
</dbReference>
<reference evidence="5 6" key="1">
    <citation type="journal article" date="2020" name="Microorganisms">
        <title>Osmotic Adaptation and Compatible Solute Biosynthesis of Phototrophic Bacteria as Revealed from Genome Analyses.</title>
        <authorList>
            <person name="Imhoff J.F."/>
            <person name="Rahn T."/>
            <person name="Kunzel S."/>
            <person name="Keller A."/>
            <person name="Neulinger S.C."/>
        </authorList>
    </citation>
    <scope>NUCLEOTIDE SEQUENCE [LARGE SCALE GENOMIC DNA]</scope>
    <source>
        <strain evidence="5 6">DSM 21303</strain>
    </source>
</reference>
<evidence type="ECO:0000313" key="6">
    <source>
        <dbReference type="Proteomes" id="UP001138802"/>
    </source>
</evidence>
<dbReference type="PANTHER" id="PTHR43347">
    <property type="entry name" value="ACYL-COA SYNTHETASE"/>
    <property type="match status" value="1"/>
</dbReference>
<evidence type="ECO:0000259" key="2">
    <source>
        <dbReference type="Pfam" id="PF00501"/>
    </source>
</evidence>
<dbReference type="FunFam" id="3.30.300.30:FF:000017">
    <property type="entry name" value="Acyl-CoA synthetase short-chain family member 3"/>
    <property type="match status" value="1"/>
</dbReference>
<dbReference type="InterPro" id="IPR000873">
    <property type="entry name" value="AMP-dep_synth/lig_dom"/>
</dbReference>
<dbReference type="AlphaFoldDB" id="A0A9X0WJB8"/>
<evidence type="ECO:0000313" key="5">
    <source>
        <dbReference type="EMBL" id="MBK1645555.1"/>
    </source>
</evidence>
<evidence type="ECO:0000259" key="3">
    <source>
        <dbReference type="Pfam" id="PF13193"/>
    </source>
</evidence>
<dbReference type="FunFam" id="3.40.50.12780:FF:000011">
    <property type="entry name" value="Acetyl-coenzyme A synthetase 2-like, mitochondrial"/>
    <property type="match status" value="1"/>
</dbReference>
<dbReference type="SUPFAM" id="SSF56801">
    <property type="entry name" value="Acetyl-CoA synthetase-like"/>
    <property type="match status" value="1"/>
</dbReference>
<organism evidence="5 6">
    <name type="scientific">Thiocapsa imhoffii</name>
    <dbReference type="NCBI Taxonomy" id="382777"/>
    <lineage>
        <taxon>Bacteria</taxon>
        <taxon>Pseudomonadati</taxon>
        <taxon>Pseudomonadota</taxon>
        <taxon>Gammaproteobacteria</taxon>
        <taxon>Chromatiales</taxon>
        <taxon>Chromatiaceae</taxon>
        <taxon>Thiocapsa</taxon>
    </lineage>
</organism>
<dbReference type="EC" id="6.2.1.17" evidence="5"/>
<dbReference type="PROSITE" id="PS00455">
    <property type="entry name" value="AMP_BINDING"/>
    <property type="match status" value="1"/>
</dbReference>
<dbReference type="InterPro" id="IPR020845">
    <property type="entry name" value="AMP-binding_CS"/>
</dbReference>
<protein>
    <submittedName>
        <fullName evidence="5">Propionyl-CoA synthetase</fullName>
        <ecNumber evidence="5">6.2.1.17</ecNumber>
    </submittedName>
</protein>
<sequence>MRARARVSSTEDSTMGYETVYARSMQDPASFWAEAAELIDWDQPWEKVLDDANPPFYRWFAGGMLNTCYNAVDRHVAAGRGDQPAIIYDSPVTDTKTRITYSELQDQVARCAGALQALGVSKGDRVIVYMPMVPEAVIAMLGCARIGAIHSVVFGGFSARELATRIDDAKPKVMIAGSCGIEPNRVVHYKPLLDSAIELAEHQPEHCIILQRPQEPGSLIAGRDLGWVEALREATPAPCLSVAATDPLYILYTSGTTGQPKGVVRDHGGHAVAMAWSMENVYNVKPGEVFWAASDVGWVVGHSYIVYAPLLTGCTTLLYEGKPVGTPDAGAFWRVIAEHEVSVLFTAPTAFRAIKRDDPRAEHLGRYDLRSLRALFLAGERCDPDTLNWAETILGLPVIDHWWQTETGWAIAANCLGIEPLPIKPGSPTRPVPGYGVEILDEDGIAVKAGEIGRIMIRLPLPPGCLVTLWGHDERFVQSYLAAQPGYYLTGDAGYLDEDGYVFVMSRIDDIINVAGHRLSTGAMEGVLASHPDVAECAVIGAHDQLKGELPVGLVVLKAGVSRDDGSIIKDLVALVRDQIGPVAAFKTVAIVERLPKTRSGKILRGTMKSIADGKDYRMPATIDDPAILEEIRTALTTIGYAKPL</sequence>
<dbReference type="Gene3D" id="3.40.50.12780">
    <property type="entry name" value="N-terminal domain of ligase-like"/>
    <property type="match status" value="1"/>
</dbReference>
<dbReference type="Pfam" id="PF13193">
    <property type="entry name" value="AMP-binding_C"/>
    <property type="match status" value="1"/>
</dbReference>
<dbReference type="InterPro" id="IPR032387">
    <property type="entry name" value="ACAS_N"/>
</dbReference>
<dbReference type="CDD" id="cd05967">
    <property type="entry name" value="PrpE"/>
    <property type="match status" value="1"/>
</dbReference>
<dbReference type="InterPro" id="IPR025110">
    <property type="entry name" value="AMP-bd_C"/>
</dbReference>